<dbReference type="AlphaFoldDB" id="A0A495QFF9"/>
<dbReference type="GO" id="GO:0032259">
    <property type="term" value="P:methylation"/>
    <property type="evidence" value="ECO:0007669"/>
    <property type="project" value="UniProtKB-KW"/>
</dbReference>
<protein>
    <recommendedName>
        <fullName evidence="1">DNA (cytosine-5-)-methyltransferase</fullName>
        <ecNumber evidence="1">2.1.1.37</ecNumber>
    </recommendedName>
</protein>
<feature type="active site" evidence="6">
    <location>
        <position position="79"/>
    </location>
</feature>
<dbReference type="Proteomes" id="UP000274601">
    <property type="component" value="Unassembled WGS sequence"/>
</dbReference>
<evidence type="ECO:0000256" key="1">
    <source>
        <dbReference type="ARBA" id="ARBA00011975"/>
    </source>
</evidence>
<keyword evidence="5" id="KW-0680">Restriction system</keyword>
<dbReference type="EMBL" id="RBWU01000006">
    <property type="protein sequence ID" value="RKS70666.1"/>
    <property type="molecule type" value="Genomic_DNA"/>
</dbReference>
<accession>A0A495QFF9</accession>
<proteinExistence type="inferred from homology"/>
<sequence length="399" mass="43385">MYSGEDSVLTSVHLMAGGGGDLAGFALAGYDTLAAVNHLQAAVQTVLLNRPGNGIVEDVSRLDMLSLPGADVLVASPICTEAAPAGGNAVRQQRQQPWAATRATAWCLIRYAEIHRPAVIVGENVLRFARWDLFEPWLKVFEAMNYTARIVPVNAAHISSPGNPAAPQVRERLVFVLAQRGIEVDLEVRPAARCRVCGPVQGVRCWKPTATMIAGHLIGDYDPGTGRHGAYYYLCPAGHGRVEPATTAMAPGIDWSLPMRLVADGHRRGLYAPATRARIRHGLTRWDGRPFVAILRRHKMSESLDGPVATITAAGTHHMLVQPGDDRTIDGCRVRMFTTPEKAYAQRFPDSWKFVTRFPRADRDKVPHGATPDGLLTGNAVPSNIAEWAGERIKYALTA</sequence>
<dbReference type="GO" id="GO:0003677">
    <property type="term" value="F:DNA binding"/>
    <property type="evidence" value="ECO:0007669"/>
    <property type="project" value="TreeGrafter"/>
</dbReference>
<dbReference type="Pfam" id="PF00145">
    <property type="entry name" value="DNA_methylase"/>
    <property type="match status" value="1"/>
</dbReference>
<dbReference type="InterPro" id="IPR001525">
    <property type="entry name" value="C5_MeTfrase"/>
</dbReference>
<evidence type="ECO:0000256" key="6">
    <source>
        <dbReference type="PROSITE-ProRule" id="PRU01016"/>
    </source>
</evidence>
<keyword evidence="3 6" id="KW-0808">Transferase</keyword>
<dbReference type="GO" id="GO:0044027">
    <property type="term" value="P:negative regulation of gene expression via chromosomal CpG island methylation"/>
    <property type="evidence" value="ECO:0007669"/>
    <property type="project" value="TreeGrafter"/>
</dbReference>
<dbReference type="GO" id="GO:0009307">
    <property type="term" value="P:DNA restriction-modification system"/>
    <property type="evidence" value="ECO:0007669"/>
    <property type="project" value="UniProtKB-KW"/>
</dbReference>
<keyword evidence="4 6" id="KW-0949">S-adenosyl-L-methionine</keyword>
<dbReference type="InterPro" id="IPR050390">
    <property type="entry name" value="C5-Methyltransferase"/>
</dbReference>
<dbReference type="PROSITE" id="PS51679">
    <property type="entry name" value="SAM_MT_C5"/>
    <property type="match status" value="1"/>
</dbReference>
<dbReference type="EC" id="2.1.1.37" evidence="1"/>
<evidence type="ECO:0000256" key="5">
    <source>
        <dbReference type="ARBA" id="ARBA00022747"/>
    </source>
</evidence>
<dbReference type="InterPro" id="IPR029063">
    <property type="entry name" value="SAM-dependent_MTases_sf"/>
</dbReference>
<comment type="similarity">
    <text evidence="6">Belongs to the class I-like SAM-binding methyltransferase superfamily. C5-methyltransferase family.</text>
</comment>
<organism evidence="7 8">
    <name type="scientific">Actinomadura pelletieri DSM 43383</name>
    <dbReference type="NCBI Taxonomy" id="1120940"/>
    <lineage>
        <taxon>Bacteria</taxon>
        <taxon>Bacillati</taxon>
        <taxon>Actinomycetota</taxon>
        <taxon>Actinomycetes</taxon>
        <taxon>Streptosporangiales</taxon>
        <taxon>Thermomonosporaceae</taxon>
        <taxon>Actinomadura</taxon>
    </lineage>
</organism>
<name>A0A495QFF9_9ACTN</name>
<keyword evidence="8" id="KW-1185">Reference proteome</keyword>
<gene>
    <name evidence="7" type="ORF">BZB76_5141</name>
</gene>
<evidence type="ECO:0000256" key="4">
    <source>
        <dbReference type="ARBA" id="ARBA00022691"/>
    </source>
</evidence>
<dbReference type="SUPFAM" id="SSF53335">
    <property type="entry name" value="S-adenosyl-L-methionine-dependent methyltransferases"/>
    <property type="match status" value="1"/>
</dbReference>
<evidence type="ECO:0000313" key="7">
    <source>
        <dbReference type="EMBL" id="RKS70666.1"/>
    </source>
</evidence>
<evidence type="ECO:0000256" key="3">
    <source>
        <dbReference type="ARBA" id="ARBA00022679"/>
    </source>
</evidence>
<dbReference type="GO" id="GO:0003886">
    <property type="term" value="F:DNA (cytosine-5-)-methyltransferase activity"/>
    <property type="evidence" value="ECO:0007669"/>
    <property type="project" value="UniProtKB-EC"/>
</dbReference>
<dbReference type="Gene3D" id="3.90.120.10">
    <property type="entry name" value="DNA Methylase, subunit A, domain 2"/>
    <property type="match status" value="1"/>
</dbReference>
<dbReference type="Gene3D" id="3.40.50.150">
    <property type="entry name" value="Vaccinia Virus protein VP39"/>
    <property type="match status" value="1"/>
</dbReference>
<evidence type="ECO:0000313" key="8">
    <source>
        <dbReference type="Proteomes" id="UP000274601"/>
    </source>
</evidence>
<dbReference type="PANTHER" id="PTHR10629">
    <property type="entry name" value="CYTOSINE-SPECIFIC METHYLTRANSFERASE"/>
    <property type="match status" value="1"/>
</dbReference>
<dbReference type="PANTHER" id="PTHR10629:SF52">
    <property type="entry name" value="DNA (CYTOSINE-5)-METHYLTRANSFERASE 1"/>
    <property type="match status" value="1"/>
</dbReference>
<keyword evidence="2 6" id="KW-0489">Methyltransferase</keyword>
<comment type="caution">
    <text evidence="7">The sequence shown here is derived from an EMBL/GenBank/DDBJ whole genome shotgun (WGS) entry which is preliminary data.</text>
</comment>
<reference evidence="7 8" key="1">
    <citation type="submission" date="2018-10" db="EMBL/GenBank/DDBJ databases">
        <title>Genomic Encyclopedia of Archaeal and Bacterial Type Strains, Phase II (KMG-II): from individual species to whole genera.</title>
        <authorList>
            <person name="Goeker M."/>
        </authorList>
    </citation>
    <scope>NUCLEOTIDE SEQUENCE [LARGE SCALE GENOMIC DNA]</scope>
    <source>
        <strain evidence="7 8">DSM 43383</strain>
    </source>
</reference>
<evidence type="ECO:0000256" key="2">
    <source>
        <dbReference type="ARBA" id="ARBA00022603"/>
    </source>
</evidence>